<dbReference type="EMBL" id="QXGE01001187">
    <property type="protein sequence ID" value="KAE9296345.1"/>
    <property type="molecule type" value="Genomic_DNA"/>
</dbReference>
<organism evidence="1 2">
    <name type="scientific">Phytophthora fragariae</name>
    <dbReference type="NCBI Taxonomy" id="53985"/>
    <lineage>
        <taxon>Eukaryota</taxon>
        <taxon>Sar</taxon>
        <taxon>Stramenopiles</taxon>
        <taxon>Oomycota</taxon>
        <taxon>Peronosporomycetes</taxon>
        <taxon>Peronosporales</taxon>
        <taxon>Peronosporaceae</taxon>
        <taxon>Phytophthora</taxon>
    </lineage>
</organism>
<accession>A0A6A4CTA0</accession>
<proteinExistence type="predicted"/>
<dbReference type="Proteomes" id="UP000437068">
    <property type="component" value="Unassembled WGS sequence"/>
</dbReference>
<reference evidence="1 2" key="1">
    <citation type="submission" date="2018-08" db="EMBL/GenBank/DDBJ databases">
        <title>Genomic investigation of the strawberry pathogen Phytophthora fragariae indicates pathogenicity is determined by transcriptional variation in three key races.</title>
        <authorList>
            <person name="Adams T.M."/>
            <person name="Armitage A.D."/>
            <person name="Sobczyk M.K."/>
            <person name="Bates H.J."/>
            <person name="Dunwell J.M."/>
            <person name="Nellist C.F."/>
            <person name="Harrison R.J."/>
        </authorList>
    </citation>
    <scope>NUCLEOTIDE SEQUENCE [LARGE SCALE GENOMIC DNA]</scope>
    <source>
        <strain evidence="1 2">A4</strain>
    </source>
</reference>
<dbReference type="InterPro" id="IPR027417">
    <property type="entry name" value="P-loop_NTPase"/>
</dbReference>
<comment type="caution">
    <text evidence="1">The sequence shown here is derived from an EMBL/GenBank/DDBJ whole genome shotgun (WGS) entry which is preliminary data.</text>
</comment>
<protein>
    <recommendedName>
        <fullName evidence="3">Crinkler effector protein N-terminal domain-containing protein</fullName>
    </recommendedName>
</protein>
<evidence type="ECO:0000313" key="2">
    <source>
        <dbReference type="Proteomes" id="UP000437068"/>
    </source>
</evidence>
<evidence type="ECO:0008006" key="3">
    <source>
        <dbReference type="Google" id="ProtNLM"/>
    </source>
</evidence>
<dbReference type="AlphaFoldDB" id="A0A6A4CTA0"/>
<gene>
    <name evidence="1" type="ORF">PF001_g16908</name>
</gene>
<evidence type="ECO:0000313" key="1">
    <source>
        <dbReference type="EMBL" id="KAE9296345.1"/>
    </source>
</evidence>
<name>A0A6A4CTA0_9STRA</name>
<dbReference type="SUPFAM" id="SSF52540">
    <property type="entry name" value="P-loop containing nucleoside triphosphate hydrolases"/>
    <property type="match status" value="1"/>
</dbReference>
<sequence>MTLEALMAPLNLDELKATASKSGDLPKDGDILELLEWNDDDFGEVKDIQAIGDIVGFTGSKFYGFRKEQFIFMGSPGTGKSCILALICFYLAIEKNVPVVWHRVAAVGLPVTRLFHQGKYYEWADRKGDIYSTIVDSRSGGGFDPASCWFCIDGLNQEQLARTNFGNAFTLLATSGEFEIKGESGAKQIICLVPYWRLDDLKDLASKCRNLNKSDVAGRYFVSGGSLRDFLLPEKEAREAVNTALRNLDAAGAELLLTTQRCSAFEPVDRIRMLGVQDTSNLEHYLLYRCWRSCITSEMVMEYLLTLTKPEFIHKLFVAVKELNDPRLQSLALD</sequence>